<evidence type="ECO:0000256" key="4">
    <source>
        <dbReference type="ARBA" id="ARBA00022741"/>
    </source>
</evidence>
<accession>A0AA95I3U6</accession>
<dbReference type="Proteomes" id="UP001177943">
    <property type="component" value="Chromosome"/>
</dbReference>
<evidence type="ECO:0000313" key="15">
    <source>
        <dbReference type="EMBL" id="WHX50024.1"/>
    </source>
</evidence>
<dbReference type="GO" id="GO:0005524">
    <property type="term" value="F:ATP binding"/>
    <property type="evidence" value="ECO:0007669"/>
    <property type="project" value="UniProtKB-KW"/>
</dbReference>
<proteinExistence type="predicted"/>
<evidence type="ECO:0000313" key="16">
    <source>
        <dbReference type="Proteomes" id="UP001177943"/>
    </source>
</evidence>
<evidence type="ECO:0000256" key="2">
    <source>
        <dbReference type="ARBA" id="ARBA00022695"/>
    </source>
</evidence>
<dbReference type="InterPro" id="IPR048446">
    <property type="entry name" value="DncV_C"/>
</dbReference>
<dbReference type="InterPro" id="IPR048445">
    <property type="entry name" value="DncV-like_NTFase"/>
</dbReference>
<feature type="region of interest" description="Disordered" evidence="12">
    <location>
        <begin position="292"/>
        <end position="326"/>
    </location>
</feature>
<keyword evidence="3" id="KW-0479">Metal-binding</keyword>
<dbReference type="InterPro" id="IPR047805">
    <property type="entry name" value="GAMP_synthase"/>
</dbReference>
<sequence length="326" mass="37302">MSNCHDLFIKFHDDEIYLKSDKKESLRTSRNALRDKIKKYFSEELDVKKPKFYGQGSYMMNTTVTPIDGEYDIDDGIYLEHLKNSDEGDWPTPSTVHSWIVKATKGHTSEEPVDKNTCVRVIYKANYHVDLPIYIKKDDQSPKLAHKSKGWITSDPKALTDWFKGEVQIKGDQLKRLVRYLKAWKDYKESDTKFPSGMILTILAANHFVSDYPDEDDAALVATAKEIHNTLSESFSLVRPVVPGEELFDNWSETRRSNFLNKLEDLIKKGGEALENQDKTEASKKWRKIFGSRFPEYQPPKDENKGSNSAIQTNSAAVLGNHGRSA</sequence>
<protein>
    <recommendedName>
        <fullName evidence="10">Cyclic GMP-AMP synthase</fullName>
    </recommendedName>
</protein>
<dbReference type="RefSeq" id="WP_230192083.1">
    <property type="nucleotide sequence ID" value="NZ_CP126084.1"/>
</dbReference>
<dbReference type="GO" id="GO:0051607">
    <property type="term" value="P:defense response to virus"/>
    <property type="evidence" value="ECO:0007669"/>
    <property type="project" value="UniProtKB-KW"/>
</dbReference>
<evidence type="ECO:0000256" key="12">
    <source>
        <dbReference type="SAM" id="MobiDB-lite"/>
    </source>
</evidence>
<keyword evidence="1" id="KW-0808">Transferase</keyword>
<keyword evidence="7" id="KW-0546">Nucleotide metabolism</keyword>
<dbReference type="NCBIfam" id="NF041078">
    <property type="entry name" value="cGAS"/>
    <property type="match status" value="1"/>
</dbReference>
<dbReference type="GO" id="GO:0140701">
    <property type="term" value="F:3',3'-cyclic GMP-AMP synthase activity"/>
    <property type="evidence" value="ECO:0007669"/>
    <property type="project" value="InterPro"/>
</dbReference>
<keyword evidence="4" id="KW-0547">Nucleotide-binding</keyword>
<evidence type="ECO:0000256" key="3">
    <source>
        <dbReference type="ARBA" id="ARBA00022723"/>
    </source>
</evidence>
<dbReference type="Pfam" id="PF21654">
    <property type="entry name" value="DncV-like_NTFase"/>
    <property type="match status" value="1"/>
</dbReference>
<name>A0AA95I3U6_9BACL</name>
<dbReference type="EMBL" id="CP126084">
    <property type="protein sequence ID" value="WHX50024.1"/>
    <property type="molecule type" value="Genomic_DNA"/>
</dbReference>
<feature type="domain" description="Cyclic GMP-AMP synthase DncV-like nucleotidyltransferase" evidence="13">
    <location>
        <begin position="50"/>
        <end position="134"/>
    </location>
</feature>
<dbReference type="Pfam" id="PF21713">
    <property type="entry name" value="DncV_C"/>
    <property type="match status" value="1"/>
</dbReference>
<keyword evidence="2" id="KW-0548">Nucleotidyltransferase</keyword>
<keyword evidence="6" id="KW-0460">Magnesium</keyword>
<dbReference type="GO" id="GO:0005525">
    <property type="term" value="F:GTP binding"/>
    <property type="evidence" value="ECO:0007669"/>
    <property type="project" value="UniProtKB-KW"/>
</dbReference>
<dbReference type="KEGG" id="pwn:QNH46_04960"/>
<keyword evidence="9" id="KW-0342">GTP-binding</keyword>
<dbReference type="GO" id="GO:0009117">
    <property type="term" value="P:nucleotide metabolic process"/>
    <property type="evidence" value="ECO:0007669"/>
    <property type="project" value="UniProtKB-KW"/>
</dbReference>
<dbReference type="AlphaFoldDB" id="A0AA95I3U6"/>
<evidence type="ECO:0000259" key="14">
    <source>
        <dbReference type="Pfam" id="PF21713"/>
    </source>
</evidence>
<keyword evidence="8" id="KW-0051">Antiviral defense</keyword>
<evidence type="ECO:0000256" key="9">
    <source>
        <dbReference type="ARBA" id="ARBA00023134"/>
    </source>
</evidence>
<organism evidence="15 16">
    <name type="scientific">Paenibacillus woosongensis</name>
    <dbReference type="NCBI Taxonomy" id="307580"/>
    <lineage>
        <taxon>Bacteria</taxon>
        <taxon>Bacillati</taxon>
        <taxon>Bacillota</taxon>
        <taxon>Bacilli</taxon>
        <taxon>Bacillales</taxon>
        <taxon>Paenibacillaceae</taxon>
        <taxon>Paenibacillus</taxon>
    </lineage>
</organism>
<evidence type="ECO:0000256" key="8">
    <source>
        <dbReference type="ARBA" id="ARBA00023118"/>
    </source>
</evidence>
<evidence type="ECO:0000256" key="6">
    <source>
        <dbReference type="ARBA" id="ARBA00022842"/>
    </source>
</evidence>
<evidence type="ECO:0000256" key="1">
    <source>
        <dbReference type="ARBA" id="ARBA00022679"/>
    </source>
</evidence>
<evidence type="ECO:0000256" key="5">
    <source>
        <dbReference type="ARBA" id="ARBA00022840"/>
    </source>
</evidence>
<evidence type="ECO:0000256" key="11">
    <source>
        <dbReference type="ARBA" id="ARBA00048304"/>
    </source>
</evidence>
<feature type="compositionally biased region" description="Polar residues" evidence="12">
    <location>
        <begin position="306"/>
        <end position="316"/>
    </location>
</feature>
<reference evidence="15" key="1">
    <citation type="submission" date="2023-05" db="EMBL/GenBank/DDBJ databases">
        <title>Comparative genomics of Bacillaceae isolates and their secondary metabolite potential.</title>
        <authorList>
            <person name="Song L."/>
            <person name="Nielsen L.J."/>
            <person name="Mohite O."/>
            <person name="Xu X."/>
            <person name="Weber T."/>
            <person name="Kovacs A.T."/>
        </authorList>
    </citation>
    <scope>NUCLEOTIDE SEQUENCE</scope>
    <source>
        <strain evidence="15">B2_4</strain>
    </source>
</reference>
<evidence type="ECO:0000259" key="13">
    <source>
        <dbReference type="Pfam" id="PF21654"/>
    </source>
</evidence>
<dbReference type="GO" id="GO:0046872">
    <property type="term" value="F:metal ion binding"/>
    <property type="evidence" value="ECO:0007669"/>
    <property type="project" value="UniProtKB-KW"/>
</dbReference>
<keyword evidence="5" id="KW-0067">ATP-binding</keyword>
<comment type="catalytic activity">
    <reaction evidence="11">
        <text>GTP + ATP = 3',3'-cGAMP + 2 diphosphate</text>
        <dbReference type="Rhea" id="RHEA:35647"/>
        <dbReference type="ChEBI" id="CHEBI:30616"/>
        <dbReference type="ChEBI" id="CHEBI:33019"/>
        <dbReference type="ChEBI" id="CHEBI:37565"/>
        <dbReference type="ChEBI" id="CHEBI:71501"/>
    </reaction>
    <physiologicalReaction direction="left-to-right" evidence="11">
        <dbReference type="Rhea" id="RHEA:35648"/>
    </physiologicalReaction>
</comment>
<gene>
    <name evidence="15" type="ORF">QNH46_04960</name>
</gene>
<evidence type="ECO:0000256" key="10">
    <source>
        <dbReference type="ARBA" id="ARBA00044145"/>
    </source>
</evidence>
<evidence type="ECO:0000256" key="7">
    <source>
        <dbReference type="ARBA" id="ARBA00023080"/>
    </source>
</evidence>
<feature type="domain" description="Cyclic GMP-AMP synthase C-terminal" evidence="14">
    <location>
        <begin position="171"/>
        <end position="295"/>
    </location>
</feature>